<keyword evidence="12" id="KW-1185">Reference proteome</keyword>
<name>A0A2P5BVJ5_PARAD</name>
<comment type="subcellular location">
    <subcellularLocation>
        <location evidence="1">Membrane</location>
        <topology evidence="1">Multi-pass membrane protein</topology>
    </subcellularLocation>
</comment>
<comment type="caution">
    <text evidence="11">The sequence shown here is derived from an EMBL/GenBank/DDBJ whole genome shotgun (WGS) entry which is preliminary data.</text>
</comment>
<evidence type="ECO:0000256" key="6">
    <source>
        <dbReference type="ARBA" id="ARBA00023065"/>
    </source>
</evidence>
<keyword evidence="6" id="KW-0406">Ion transport</keyword>
<reference evidence="12" key="1">
    <citation type="submission" date="2016-06" db="EMBL/GenBank/DDBJ databases">
        <title>Parallel loss of symbiosis genes in relatives of nitrogen-fixing non-legume Parasponia.</title>
        <authorList>
            <person name="Van Velzen R."/>
            <person name="Holmer R."/>
            <person name="Bu F."/>
            <person name="Rutten L."/>
            <person name="Van Zeijl A."/>
            <person name="Liu W."/>
            <person name="Santuari L."/>
            <person name="Cao Q."/>
            <person name="Sharma T."/>
            <person name="Shen D."/>
            <person name="Roswanjaya Y."/>
            <person name="Wardhani T."/>
            <person name="Kalhor M.S."/>
            <person name="Jansen J."/>
            <person name="Van den Hoogen J."/>
            <person name="Gungor B."/>
            <person name="Hartog M."/>
            <person name="Hontelez J."/>
            <person name="Verver J."/>
            <person name="Yang W.-C."/>
            <person name="Schijlen E."/>
            <person name="Repin R."/>
            <person name="Schilthuizen M."/>
            <person name="Schranz E."/>
            <person name="Heidstra R."/>
            <person name="Miyata K."/>
            <person name="Fedorova E."/>
            <person name="Kohlen W."/>
            <person name="Bisseling T."/>
            <person name="Smit S."/>
            <person name="Geurts R."/>
        </authorList>
    </citation>
    <scope>NUCLEOTIDE SEQUENCE [LARGE SCALE GENOMIC DNA]</scope>
    <source>
        <strain evidence="12">cv. WU1-14</strain>
    </source>
</reference>
<keyword evidence="10" id="KW-0732">Signal</keyword>
<evidence type="ECO:0000256" key="1">
    <source>
        <dbReference type="ARBA" id="ARBA00004141"/>
    </source>
</evidence>
<keyword evidence="8" id="KW-0407">Ion channel</keyword>
<evidence type="ECO:0000313" key="11">
    <source>
        <dbReference type="EMBL" id="PON52800.1"/>
    </source>
</evidence>
<dbReference type="GO" id="GO:0016020">
    <property type="term" value="C:membrane"/>
    <property type="evidence" value="ECO:0007669"/>
    <property type="project" value="UniProtKB-SubCell"/>
</dbReference>
<gene>
    <name evidence="11" type="ORF">PanWU01x14_206420</name>
</gene>
<dbReference type="PANTHER" id="PTHR31086">
    <property type="entry name" value="ALUMINUM-ACTIVATED MALATE TRANSPORTER 10"/>
    <property type="match status" value="1"/>
</dbReference>
<protein>
    <submittedName>
        <fullName evidence="11">Aluminum-activated malate transporter</fullName>
    </submittedName>
</protein>
<evidence type="ECO:0000256" key="5">
    <source>
        <dbReference type="ARBA" id="ARBA00022989"/>
    </source>
</evidence>
<dbReference type="OrthoDB" id="68611at2759"/>
<accession>A0A2P5BVJ5</accession>
<keyword evidence="4" id="KW-0812">Transmembrane</keyword>
<evidence type="ECO:0000256" key="2">
    <source>
        <dbReference type="ARBA" id="ARBA00007079"/>
    </source>
</evidence>
<dbReference type="InterPro" id="IPR020966">
    <property type="entry name" value="ALMT"/>
</dbReference>
<dbReference type="EMBL" id="JXTB01000214">
    <property type="protein sequence ID" value="PON52800.1"/>
    <property type="molecule type" value="Genomic_DNA"/>
</dbReference>
<dbReference type="GO" id="GO:0034220">
    <property type="term" value="P:monoatomic ion transmembrane transport"/>
    <property type="evidence" value="ECO:0007669"/>
    <property type="project" value="UniProtKB-KW"/>
</dbReference>
<sequence length="212" mass="23796">MLMWPYSGSMVSLLLKLLVTREEENDLMRKEGTGGLSSRDLSYSNTSRYSRFKRQSEFFPSVGDCSKQAPAERRQVFRSELQRVGAEDAAVLRLLGNKVENMEKLGAGAGDILQDVHDAAEQLQKKIDHRSYLQVNSESWEIGRAEPISDHEQGQEQEQNIKQRESDFRQLGSKSLSETVLKLGSITVGPTPSARGLNDQMTEECVLTKQTS</sequence>
<organism evidence="11 12">
    <name type="scientific">Parasponia andersonii</name>
    <name type="common">Sponia andersonii</name>
    <dbReference type="NCBI Taxonomy" id="3476"/>
    <lineage>
        <taxon>Eukaryota</taxon>
        <taxon>Viridiplantae</taxon>
        <taxon>Streptophyta</taxon>
        <taxon>Embryophyta</taxon>
        <taxon>Tracheophyta</taxon>
        <taxon>Spermatophyta</taxon>
        <taxon>Magnoliopsida</taxon>
        <taxon>eudicotyledons</taxon>
        <taxon>Gunneridae</taxon>
        <taxon>Pentapetalae</taxon>
        <taxon>rosids</taxon>
        <taxon>fabids</taxon>
        <taxon>Rosales</taxon>
        <taxon>Cannabaceae</taxon>
        <taxon>Parasponia</taxon>
    </lineage>
</organism>
<evidence type="ECO:0000256" key="9">
    <source>
        <dbReference type="SAM" id="MobiDB-lite"/>
    </source>
</evidence>
<dbReference type="Proteomes" id="UP000237105">
    <property type="component" value="Unassembled WGS sequence"/>
</dbReference>
<feature type="region of interest" description="Disordered" evidence="9">
    <location>
        <begin position="187"/>
        <end position="212"/>
    </location>
</feature>
<evidence type="ECO:0000256" key="10">
    <source>
        <dbReference type="SAM" id="SignalP"/>
    </source>
</evidence>
<dbReference type="STRING" id="3476.A0A2P5BVJ5"/>
<feature type="signal peptide" evidence="10">
    <location>
        <begin position="1"/>
        <end position="20"/>
    </location>
</feature>
<keyword evidence="7" id="KW-0472">Membrane</keyword>
<dbReference type="AlphaFoldDB" id="A0A2P5BVJ5"/>
<evidence type="ECO:0000256" key="8">
    <source>
        <dbReference type="ARBA" id="ARBA00023303"/>
    </source>
</evidence>
<dbReference type="Pfam" id="PF11744">
    <property type="entry name" value="ALMT"/>
    <property type="match status" value="1"/>
</dbReference>
<evidence type="ECO:0000256" key="3">
    <source>
        <dbReference type="ARBA" id="ARBA00022448"/>
    </source>
</evidence>
<dbReference type="GO" id="GO:0015743">
    <property type="term" value="P:malate transport"/>
    <property type="evidence" value="ECO:0007669"/>
    <property type="project" value="InterPro"/>
</dbReference>
<keyword evidence="3" id="KW-0813">Transport</keyword>
<proteinExistence type="inferred from homology"/>
<evidence type="ECO:0000256" key="7">
    <source>
        <dbReference type="ARBA" id="ARBA00023136"/>
    </source>
</evidence>
<evidence type="ECO:0000313" key="12">
    <source>
        <dbReference type="Proteomes" id="UP000237105"/>
    </source>
</evidence>
<keyword evidence="5" id="KW-1133">Transmembrane helix</keyword>
<comment type="similarity">
    <text evidence="2">Belongs to the aromatic acid exporter (TC 2.A.85) family.</text>
</comment>
<evidence type="ECO:0000256" key="4">
    <source>
        <dbReference type="ARBA" id="ARBA00022692"/>
    </source>
</evidence>
<feature type="chain" id="PRO_5015193607" evidence="10">
    <location>
        <begin position="21"/>
        <end position="212"/>
    </location>
</feature>